<dbReference type="Proteomes" id="UP000648908">
    <property type="component" value="Unassembled WGS sequence"/>
</dbReference>
<keyword evidence="7" id="KW-1185">Reference proteome</keyword>
<accession>A0A8K0VDB9</accession>
<evidence type="ECO:0000259" key="5">
    <source>
        <dbReference type="PROSITE" id="PS50931"/>
    </source>
</evidence>
<keyword evidence="4" id="KW-0804">Transcription</keyword>
<evidence type="ECO:0000256" key="4">
    <source>
        <dbReference type="ARBA" id="ARBA00023163"/>
    </source>
</evidence>
<comment type="caution">
    <text evidence="6">The sequence shown here is derived from an EMBL/GenBank/DDBJ whole genome shotgun (WGS) entry which is preliminary data.</text>
</comment>
<dbReference type="EMBL" id="JAESVN010000011">
    <property type="protein sequence ID" value="MBL4919011.1"/>
    <property type="molecule type" value="Genomic_DNA"/>
</dbReference>
<dbReference type="PANTHER" id="PTHR30126:SF39">
    <property type="entry name" value="HTH-TYPE TRANSCRIPTIONAL REGULATOR CYSL"/>
    <property type="match status" value="1"/>
</dbReference>
<proteinExistence type="inferred from homology"/>
<dbReference type="PROSITE" id="PS50931">
    <property type="entry name" value="HTH_LYSR"/>
    <property type="match status" value="1"/>
</dbReference>
<reference evidence="6" key="1">
    <citation type="submission" date="2021-01" db="EMBL/GenBank/DDBJ databases">
        <title>Tabrizicola alba sp. nov. a motile alkaliphilic bacterium isolated from a soda lake.</title>
        <authorList>
            <person name="Szuroczki S."/>
            <person name="Abbaszade G."/>
            <person name="Schumann P."/>
            <person name="Toth E."/>
        </authorList>
    </citation>
    <scope>NUCLEOTIDE SEQUENCE</scope>
    <source>
        <strain evidence="6">DMG-N-6</strain>
    </source>
</reference>
<dbReference type="InterPro" id="IPR005119">
    <property type="entry name" value="LysR_subst-bd"/>
</dbReference>
<evidence type="ECO:0000256" key="1">
    <source>
        <dbReference type="ARBA" id="ARBA00009437"/>
    </source>
</evidence>
<dbReference type="InterPro" id="IPR000847">
    <property type="entry name" value="LysR_HTH_N"/>
</dbReference>
<comment type="similarity">
    <text evidence="1">Belongs to the LysR transcriptional regulatory family.</text>
</comment>
<evidence type="ECO:0000313" key="7">
    <source>
        <dbReference type="Proteomes" id="UP000648908"/>
    </source>
</evidence>
<dbReference type="Pfam" id="PF00126">
    <property type="entry name" value="HTH_1"/>
    <property type="match status" value="1"/>
</dbReference>
<dbReference type="Pfam" id="PF03466">
    <property type="entry name" value="LysR_substrate"/>
    <property type="match status" value="1"/>
</dbReference>
<dbReference type="AlphaFoldDB" id="A0A8K0VDB9"/>
<dbReference type="FunFam" id="1.10.10.10:FF:000001">
    <property type="entry name" value="LysR family transcriptional regulator"/>
    <property type="match status" value="1"/>
</dbReference>
<gene>
    <name evidence="6" type="ORF">JL811_17445</name>
</gene>
<keyword evidence="3" id="KW-0238">DNA-binding</keyword>
<dbReference type="InterPro" id="IPR036388">
    <property type="entry name" value="WH-like_DNA-bd_sf"/>
</dbReference>
<dbReference type="InterPro" id="IPR036390">
    <property type="entry name" value="WH_DNA-bd_sf"/>
</dbReference>
<keyword evidence="2" id="KW-0805">Transcription regulation</keyword>
<dbReference type="Gene3D" id="1.10.10.10">
    <property type="entry name" value="Winged helix-like DNA-binding domain superfamily/Winged helix DNA-binding domain"/>
    <property type="match status" value="1"/>
</dbReference>
<dbReference type="PANTHER" id="PTHR30126">
    <property type="entry name" value="HTH-TYPE TRANSCRIPTIONAL REGULATOR"/>
    <property type="match status" value="1"/>
</dbReference>
<dbReference type="SUPFAM" id="SSF53850">
    <property type="entry name" value="Periplasmic binding protein-like II"/>
    <property type="match status" value="1"/>
</dbReference>
<evidence type="ECO:0000256" key="2">
    <source>
        <dbReference type="ARBA" id="ARBA00023015"/>
    </source>
</evidence>
<dbReference type="Gene3D" id="3.40.190.290">
    <property type="match status" value="1"/>
</dbReference>
<feature type="domain" description="HTH lysR-type" evidence="5">
    <location>
        <begin position="1"/>
        <end position="58"/>
    </location>
</feature>
<organism evidence="6 7">
    <name type="scientific">Szabonella alba</name>
    <dbReference type="NCBI Taxonomy" id="2804194"/>
    <lineage>
        <taxon>Bacteria</taxon>
        <taxon>Pseudomonadati</taxon>
        <taxon>Pseudomonadota</taxon>
        <taxon>Alphaproteobacteria</taxon>
        <taxon>Rhodobacterales</taxon>
        <taxon>Paracoccaceae</taxon>
        <taxon>Szabonella</taxon>
    </lineage>
</organism>
<dbReference type="RefSeq" id="WP_202689990.1">
    <property type="nucleotide sequence ID" value="NZ_JAESVN010000011.1"/>
</dbReference>
<dbReference type="GO" id="GO:0003700">
    <property type="term" value="F:DNA-binding transcription factor activity"/>
    <property type="evidence" value="ECO:0007669"/>
    <property type="project" value="InterPro"/>
</dbReference>
<sequence>MTLDQLRIFLAVARRGNMTRAAEDLRMTQSAVSASVAALETQHQVRLFDRIGRGIALTPEGRAFIPAAEAVLARAGTAQVLLEDLRQDTRGLLRLHASQTVASYWLPPHLVRLNELHPGITIALAVGNTEQVARAVQEGEADLGFVEGDVRHSGLRRQVVARDELVLVLAADHPLATQKFLDAGDYRRLAWVLREQGSGTRAEFESHLQTMGLTLADLDLAFECPSNEALLAAVGAGRMAAMLSRRAVGAHPGIAARTVDWAPAPRRPFAALTHPDRHRTRAVTALLALVSA</sequence>
<evidence type="ECO:0000313" key="6">
    <source>
        <dbReference type="EMBL" id="MBL4919011.1"/>
    </source>
</evidence>
<dbReference type="SUPFAM" id="SSF46785">
    <property type="entry name" value="Winged helix' DNA-binding domain"/>
    <property type="match status" value="1"/>
</dbReference>
<evidence type="ECO:0000256" key="3">
    <source>
        <dbReference type="ARBA" id="ARBA00023125"/>
    </source>
</evidence>
<dbReference type="CDD" id="cd08420">
    <property type="entry name" value="PBP2_CysL_like"/>
    <property type="match status" value="1"/>
</dbReference>
<dbReference type="GO" id="GO:0000976">
    <property type="term" value="F:transcription cis-regulatory region binding"/>
    <property type="evidence" value="ECO:0007669"/>
    <property type="project" value="TreeGrafter"/>
</dbReference>
<name>A0A8K0VDB9_9RHOB</name>
<protein>
    <submittedName>
        <fullName evidence="6">LysR family transcriptional regulator</fullName>
    </submittedName>
</protein>
<dbReference type="PRINTS" id="PR00039">
    <property type="entry name" value="HTHLYSR"/>
</dbReference>